<dbReference type="Pfam" id="PF12849">
    <property type="entry name" value="PBP_like_2"/>
    <property type="match status" value="1"/>
</dbReference>
<keyword evidence="5" id="KW-1185">Reference proteome</keyword>
<evidence type="ECO:0000313" key="5">
    <source>
        <dbReference type="Proteomes" id="UP000464787"/>
    </source>
</evidence>
<gene>
    <name evidence="4" type="ORF">GT347_21575</name>
</gene>
<keyword evidence="1 2" id="KW-0732">Signal</keyword>
<dbReference type="InterPro" id="IPR024370">
    <property type="entry name" value="PBP_domain"/>
</dbReference>
<evidence type="ECO:0000313" key="4">
    <source>
        <dbReference type="EMBL" id="QHJ00339.1"/>
    </source>
</evidence>
<proteinExistence type="predicted"/>
<dbReference type="PANTHER" id="PTHR30570:SF6">
    <property type="entry name" value="PHOSPHATE-BINDING PROTEIN PSTS"/>
    <property type="match status" value="1"/>
</dbReference>
<dbReference type="Gene3D" id="3.40.190.10">
    <property type="entry name" value="Periplasmic binding protein-like II"/>
    <property type="match status" value="2"/>
</dbReference>
<feature type="chain" id="PRO_5032775588" evidence="2">
    <location>
        <begin position="29"/>
        <end position="327"/>
    </location>
</feature>
<feature type="domain" description="PBP" evidence="3">
    <location>
        <begin position="36"/>
        <end position="297"/>
    </location>
</feature>
<dbReference type="SUPFAM" id="SSF53850">
    <property type="entry name" value="Periplasmic binding protein-like II"/>
    <property type="match status" value="1"/>
</dbReference>
<organism evidence="4 5">
    <name type="scientific">Xylophilus rhododendri</name>
    <dbReference type="NCBI Taxonomy" id="2697032"/>
    <lineage>
        <taxon>Bacteria</taxon>
        <taxon>Pseudomonadati</taxon>
        <taxon>Pseudomonadota</taxon>
        <taxon>Betaproteobacteria</taxon>
        <taxon>Burkholderiales</taxon>
        <taxon>Xylophilus</taxon>
    </lineage>
</organism>
<dbReference type="InterPro" id="IPR050811">
    <property type="entry name" value="Phosphate_ABC_transporter"/>
</dbReference>
<evidence type="ECO:0000256" key="1">
    <source>
        <dbReference type="ARBA" id="ARBA00022729"/>
    </source>
</evidence>
<dbReference type="EMBL" id="CP047650">
    <property type="protein sequence ID" value="QHJ00339.1"/>
    <property type="molecule type" value="Genomic_DNA"/>
</dbReference>
<feature type="signal peptide" evidence="2">
    <location>
        <begin position="1"/>
        <end position="28"/>
    </location>
</feature>
<accession>A0A857JC65</accession>
<dbReference type="RefSeq" id="WP_160554149.1">
    <property type="nucleotide sequence ID" value="NZ_CP047650.1"/>
</dbReference>
<evidence type="ECO:0000256" key="2">
    <source>
        <dbReference type="SAM" id="SignalP"/>
    </source>
</evidence>
<dbReference type="PANTHER" id="PTHR30570">
    <property type="entry name" value="PERIPLASMIC PHOSPHATE BINDING COMPONENT OF PHOSPHATE ABC TRANSPORTER"/>
    <property type="match status" value="1"/>
</dbReference>
<dbReference type="Proteomes" id="UP000464787">
    <property type="component" value="Chromosome"/>
</dbReference>
<protein>
    <submittedName>
        <fullName evidence="4">Phosphate-binding protein</fullName>
    </submittedName>
</protein>
<dbReference type="KEGG" id="xyk:GT347_21575"/>
<evidence type="ECO:0000259" key="3">
    <source>
        <dbReference type="Pfam" id="PF12849"/>
    </source>
</evidence>
<dbReference type="AlphaFoldDB" id="A0A857JC65"/>
<name>A0A857JC65_9BURK</name>
<sequence>MNSSLFLPSRRQALAALCALPFAGGALATPNGYREADGAVRIEGSPLLVDTLRRWNRLFTQANPATRLRALGTGSDSAVPLLTHGVTLVAAMDRPIHPLEAAAYAKINGARPLEILVGYGRAQGDGHTACSLAIYVNRANPLDRLTMRQLAGLLGQGAPDGDLGTWSQLGVASAAAHAARVIALPGTSATGGLVQQHILKKLDFAAASEFVDTPEALLARVAADPWAIGVAPSVPPPRGAKRIALASDDGSRTWQGTVQDIRSGAYPLACPLTLALRRRQDEPLDPLAVAYVRLALSPQGQSALARGPGGYLPLTPEQALAQQGKLA</sequence>
<reference evidence="4 5" key="1">
    <citation type="submission" date="2020-01" db="EMBL/GenBank/DDBJ databases">
        <title>Genome sequencing of strain KACC 21265.</title>
        <authorList>
            <person name="Heo J."/>
            <person name="Kim S.-J."/>
            <person name="Kim J.-S."/>
            <person name="Hong S.-B."/>
            <person name="Kwon S.-W."/>
        </authorList>
    </citation>
    <scope>NUCLEOTIDE SEQUENCE [LARGE SCALE GENOMIC DNA]</scope>
    <source>
        <strain evidence="4 5">KACC 21265</strain>
    </source>
</reference>